<dbReference type="SUPFAM" id="SSF49452">
    <property type="entry name" value="Starch-binding domain-like"/>
    <property type="match status" value="1"/>
</dbReference>
<dbReference type="PANTHER" id="PTHR30451">
    <property type="entry name" value="OUTER MEMBRANE USHER PROTEIN"/>
    <property type="match status" value="1"/>
</dbReference>
<evidence type="ECO:0008006" key="3">
    <source>
        <dbReference type="Google" id="ProtNLM"/>
    </source>
</evidence>
<organism evidence="1 2">
    <name type="scientific">Photobacterium rosenbergii</name>
    <dbReference type="NCBI Taxonomy" id="294936"/>
    <lineage>
        <taxon>Bacteria</taxon>
        <taxon>Pseudomonadati</taxon>
        <taxon>Pseudomonadota</taxon>
        <taxon>Gammaproteobacteria</taxon>
        <taxon>Vibrionales</taxon>
        <taxon>Vibrionaceae</taxon>
        <taxon>Photobacterium</taxon>
    </lineage>
</organism>
<name>A0ABU3ZJW9_9GAMM</name>
<dbReference type="PANTHER" id="PTHR30451:SF5">
    <property type="entry name" value="SLR0019 PROTEIN"/>
    <property type="match status" value="1"/>
</dbReference>
<dbReference type="EMBL" id="JAWJZI010000005">
    <property type="protein sequence ID" value="MDV5170400.1"/>
    <property type="molecule type" value="Genomic_DNA"/>
</dbReference>
<dbReference type="Proteomes" id="UP001186452">
    <property type="component" value="Unassembled WGS sequence"/>
</dbReference>
<keyword evidence="2" id="KW-1185">Reference proteome</keyword>
<protein>
    <recommendedName>
        <fullName evidence="3">Pilus assembly protein PapC</fullName>
    </recommendedName>
</protein>
<comment type="caution">
    <text evidence="1">The sequence shown here is derived from an EMBL/GenBank/DDBJ whole genome shotgun (WGS) entry which is preliminary data.</text>
</comment>
<dbReference type="InterPro" id="IPR000015">
    <property type="entry name" value="Fimb_usher"/>
</dbReference>
<accession>A0ABU3ZJW9</accession>
<gene>
    <name evidence="1" type="ORF">R2X38_15450</name>
</gene>
<sequence length="929" mass="104285">MRNRKVNLYNALILIIFILFSRNLYAALSPCEEMAFEMPLPLLYYQRELGDVLAKTDGHQVCSVNKNNLLYFISPILNDEALKWTHSYDKQYISIPELKQQGILIDFIAESFSLSVRLDDGKDRVQNLNSELGFVGMPPTASGPFSAISSFSVEYDYSDASDSSDTAVFQWLGGFNWGGHQGVNLMTNASFGYLYDDDSQRNEWQGLRGPMVLYHDRYQQPARYSLGDVSSPSAGHLPNYELGGFSIYRNFSDLQPDRNIQNTGSQFFQLSESAEVEFYVNGIYVTRYRLEPGRYNVDNLPLSSGNNDVRLEINYLSGRTDTLYFSRYYNATLLKAGLSDFGFSIGSISEYDYRDITYSDEYMLSGYYDYGLSDNLTAGFNGLVSDNGGLMGLSAVTGNFLGNFALRLTYGHYREHEYSHGYIGSIDYEQSVLGSGVSSGANFRLGYEYQEKFSSTPWEIGGQDDGYTYYLDYTAYPSDAIDFSVGARVSNYDESAQYDTYYFLTNYYFRKNQNTFRVGLRGEYNSDSFLDNDEYSIHLNLSWDWTSNNQRYSSSVRYDTDDNRVAADFSRSSDFGIGGLGYRLSAESNDDYDRQSGNIYYVANRWRGNANVSRYGSQSSEDEIAASMYLSTTLGYTEGRFGVGSEPVGPFTVVSTHQSLDGLDVEINGYYGENPNAIATHQLPAIVGLNRAFTTNQVSVDIPDAPPGLDYGNSRYTIVPGSLTGHLTHIGTDAVYTVIGRLLDQLSNPVALKSFNIVGENAMYSTFTNRNGRFVVEGMIPGNYMIHQSTDPSVRALLILVEADDPLVFLEPITLSEPEKVQFEATGANPDVKAEISVDEARTTGKIRTVNTGDTIWKYAYDEIKRVKRLNGIQFSTGEKYRLTISFSDFVISVNKLVNGNIIHPGQSIFVPDMESFITDYDKAMRLSF</sequence>
<proteinExistence type="predicted"/>
<dbReference type="Gene3D" id="2.60.40.3110">
    <property type="match status" value="1"/>
</dbReference>
<evidence type="ECO:0000313" key="2">
    <source>
        <dbReference type="Proteomes" id="UP001186452"/>
    </source>
</evidence>
<dbReference type="RefSeq" id="WP_317523201.1">
    <property type="nucleotide sequence ID" value="NZ_JAWJZI010000005.1"/>
</dbReference>
<reference evidence="1 2" key="1">
    <citation type="submission" date="2023-10" db="EMBL/GenBank/DDBJ databases">
        <title>Marine bacteria isolated from horseshoe crab.</title>
        <authorList>
            <person name="Cheng T.H."/>
        </authorList>
    </citation>
    <scope>NUCLEOTIDE SEQUENCE [LARGE SCALE GENOMIC DNA]</scope>
    <source>
        <strain evidence="1 2">HSC6</strain>
    </source>
</reference>
<dbReference type="InterPro" id="IPR013784">
    <property type="entry name" value="Carb-bd-like_fold"/>
</dbReference>
<evidence type="ECO:0000313" key="1">
    <source>
        <dbReference type="EMBL" id="MDV5170400.1"/>
    </source>
</evidence>